<feature type="compositionally biased region" description="Polar residues" evidence="1">
    <location>
        <begin position="592"/>
        <end position="601"/>
    </location>
</feature>
<feature type="compositionally biased region" description="Polar residues" evidence="1">
    <location>
        <begin position="525"/>
        <end position="544"/>
    </location>
</feature>
<name>A0A4E9EPG8_GIBZA</name>
<feature type="region of interest" description="Disordered" evidence="1">
    <location>
        <begin position="478"/>
        <end position="601"/>
    </location>
</feature>
<accession>A0A4E9EPG8</accession>
<dbReference type="EMBL" id="CAAKMV010000207">
    <property type="protein sequence ID" value="VIO64856.1"/>
    <property type="molecule type" value="Genomic_DNA"/>
</dbReference>
<feature type="compositionally biased region" description="Polar residues" evidence="1">
    <location>
        <begin position="387"/>
        <end position="406"/>
    </location>
</feature>
<gene>
    <name evidence="2" type="ORF">FUG_LOCUS580828</name>
</gene>
<dbReference type="AlphaFoldDB" id="A0A4E9EPG8"/>
<protein>
    <recommendedName>
        <fullName evidence="3">BTB domain-containing protein</fullName>
    </recommendedName>
</protein>
<organism evidence="2">
    <name type="scientific">Gibberella zeae</name>
    <name type="common">Wheat head blight fungus</name>
    <name type="synonym">Fusarium graminearum</name>
    <dbReference type="NCBI Taxonomy" id="5518"/>
    <lineage>
        <taxon>Eukaryota</taxon>
        <taxon>Fungi</taxon>
        <taxon>Dikarya</taxon>
        <taxon>Ascomycota</taxon>
        <taxon>Pezizomycotina</taxon>
        <taxon>Sordariomycetes</taxon>
        <taxon>Hypocreomycetidae</taxon>
        <taxon>Hypocreales</taxon>
        <taxon>Nectriaceae</taxon>
        <taxon>Fusarium</taxon>
    </lineage>
</organism>
<proteinExistence type="predicted"/>
<evidence type="ECO:0000313" key="2">
    <source>
        <dbReference type="EMBL" id="VIO64856.1"/>
    </source>
</evidence>
<reference evidence="2" key="1">
    <citation type="submission" date="2019-04" db="EMBL/GenBank/DDBJ databases">
        <authorList>
            <person name="Melise S."/>
            <person name="Noan J."/>
            <person name="Okalmin O."/>
        </authorList>
    </citation>
    <scope>NUCLEOTIDE SEQUENCE</scope>
    <source>
        <strain evidence="2">FN9</strain>
    </source>
</reference>
<sequence length="601" mass="64684">MQDLELKPGTLGRQIFTEFRSTETNSPDVIKCRIAFVFHPVYTEFSIEEHRFADYVLLNRNPDRPNKAVTEFPKSSTLKLYACFPACVPRGITSTDANRLSGKGVEILVGTTPSQDETWSLPVNLLSHHSAYFKAACLWDVKGQINLLGHDPAVFALFIEWMYNGTYDASAFPRNPNIHAKCWVLGDYIICRQFQNYAMGRLFDEHVATAFGIPISFEDVQYVCNSASPDSKLKLFYTDFVTDHFGDIYRLRGCMADWENFLEDHPKTRSALLRKLRYGPPKKPRVKSVTKYLEPEESVSESALRAQVDFARLAEKEEDQKRDQFSFNVDALPPVRGLHWGAPATPLVNFFPTEDTATPLAPNASSQSAVASPLQSFPPKSMAAPVSNPSSQGTAVPSVPKSSQATGAPTLQLFRPQVKPVSIAAKASQSTAAPSAANSFPQGTAAPLLSNASSRVTVAPSVLNLSSQDSAAVLPIPNSLQGTAAPSGSPQGTVAPPTQSFPLQGSAVPSVPNASSEGIVVPLAPNSSQATPAPPVLNSSSQDTAAPVDRVEGEQEKESVGDEINTVSTATQDVIIKESSPSGSTSDDGPETQNTPGSGEE</sequence>
<evidence type="ECO:0000256" key="1">
    <source>
        <dbReference type="SAM" id="MobiDB-lite"/>
    </source>
</evidence>
<evidence type="ECO:0008006" key="3">
    <source>
        <dbReference type="Google" id="ProtNLM"/>
    </source>
</evidence>
<dbReference type="Gene3D" id="3.30.710.10">
    <property type="entry name" value="Potassium Channel Kv1.1, Chain A"/>
    <property type="match status" value="1"/>
</dbReference>
<dbReference type="PANTHER" id="PTHR47843">
    <property type="entry name" value="BTB DOMAIN-CONTAINING PROTEIN-RELATED"/>
    <property type="match status" value="1"/>
</dbReference>
<feature type="region of interest" description="Disordered" evidence="1">
    <location>
        <begin position="359"/>
        <end position="406"/>
    </location>
</feature>
<feature type="compositionally biased region" description="Polar residues" evidence="1">
    <location>
        <begin position="363"/>
        <end position="375"/>
    </location>
</feature>
<dbReference type="CDD" id="cd18186">
    <property type="entry name" value="BTB_POZ_ZBTB_KLHL-like"/>
    <property type="match status" value="1"/>
</dbReference>
<feature type="compositionally biased region" description="Low complexity" evidence="1">
    <location>
        <begin position="578"/>
        <end position="587"/>
    </location>
</feature>
<feature type="compositionally biased region" description="Basic and acidic residues" evidence="1">
    <location>
        <begin position="549"/>
        <end position="560"/>
    </location>
</feature>
<dbReference type="InterPro" id="IPR011333">
    <property type="entry name" value="SKP1/BTB/POZ_sf"/>
</dbReference>
<feature type="compositionally biased region" description="Polar residues" evidence="1">
    <location>
        <begin position="478"/>
        <end position="503"/>
    </location>
</feature>